<dbReference type="EMBL" id="GL377305">
    <property type="protein sequence ID" value="EFI98642.1"/>
    <property type="molecule type" value="Genomic_DNA"/>
</dbReference>
<dbReference type="AlphaFoldDB" id="D8Q286"/>
<dbReference type="VEuPathDB" id="FungiDB:SCHCODRAFT_02747016"/>
<protein>
    <submittedName>
        <fullName evidence="1">Expressed protein</fullName>
    </submittedName>
</protein>
<reference evidence="1 2" key="1">
    <citation type="journal article" date="2010" name="Nat. Biotechnol.">
        <title>Genome sequence of the model mushroom Schizophyllum commune.</title>
        <authorList>
            <person name="Ohm R.A."/>
            <person name="de Jong J.F."/>
            <person name="Lugones L.G."/>
            <person name="Aerts A."/>
            <person name="Kothe E."/>
            <person name="Stajich J.E."/>
            <person name="de Vries R.P."/>
            <person name="Record E."/>
            <person name="Levasseur A."/>
            <person name="Baker S.E."/>
            <person name="Bartholomew K.A."/>
            <person name="Coutinho P.M."/>
            <person name="Erdmann S."/>
            <person name="Fowler T.J."/>
            <person name="Gathman A.C."/>
            <person name="Lombard V."/>
            <person name="Henrissat B."/>
            <person name="Knabe N."/>
            <person name="Kuees U."/>
            <person name="Lilly W.W."/>
            <person name="Lindquist E."/>
            <person name="Lucas S."/>
            <person name="Magnuson J.K."/>
            <person name="Piumi F."/>
            <person name="Raudaskoski M."/>
            <person name="Salamov A."/>
            <person name="Schmutz J."/>
            <person name="Schwarze F.W.M.R."/>
            <person name="vanKuyk P.A."/>
            <person name="Horton J.S."/>
            <person name="Grigoriev I.V."/>
            <person name="Woesten H.A.B."/>
        </authorList>
    </citation>
    <scope>NUCLEOTIDE SEQUENCE [LARGE SCALE GENOMIC DNA]</scope>
    <source>
        <strain evidence="2">H4-8 / FGSC 9210</strain>
    </source>
</reference>
<dbReference type="HOGENOM" id="CLU_1918303_0_0_1"/>
<keyword evidence="2" id="KW-1185">Reference proteome</keyword>
<gene>
    <name evidence="1" type="ORF">SCHCODRAFT_257004</name>
</gene>
<dbReference type="Proteomes" id="UP000007431">
    <property type="component" value="Unassembled WGS sequence"/>
</dbReference>
<name>D8Q286_SCHCM</name>
<evidence type="ECO:0000313" key="1">
    <source>
        <dbReference type="EMBL" id="EFI98642.1"/>
    </source>
</evidence>
<organism evidence="2">
    <name type="scientific">Schizophyllum commune (strain H4-8 / FGSC 9210)</name>
    <name type="common">Split gill fungus</name>
    <dbReference type="NCBI Taxonomy" id="578458"/>
    <lineage>
        <taxon>Eukaryota</taxon>
        <taxon>Fungi</taxon>
        <taxon>Dikarya</taxon>
        <taxon>Basidiomycota</taxon>
        <taxon>Agaricomycotina</taxon>
        <taxon>Agaricomycetes</taxon>
        <taxon>Agaricomycetidae</taxon>
        <taxon>Agaricales</taxon>
        <taxon>Schizophyllaceae</taxon>
        <taxon>Schizophyllum</taxon>
    </lineage>
</organism>
<evidence type="ECO:0000313" key="2">
    <source>
        <dbReference type="Proteomes" id="UP000007431"/>
    </source>
</evidence>
<dbReference type="InParanoid" id="D8Q286"/>
<accession>D8Q286</accession>
<sequence>MAQAWPHIRTLRLRGTLPSTTRCTLEGLVHLARNCKRLELITIALSSSTVAIPRARPDDAHHALHDLDVLNSPIDPGEVTAAAVFLAMHFPQLRRIVACPPHEIGDAAYERSWDAVMESIPTLVSYARICST</sequence>
<proteinExistence type="predicted"/>